<evidence type="ECO:0000313" key="1">
    <source>
        <dbReference type="EMBL" id="CAD21534.1"/>
    </source>
</evidence>
<dbReference type="Gene3D" id="3.30.1050.10">
    <property type="entry name" value="SCP2 sterol-binding domain"/>
    <property type="match status" value="1"/>
</dbReference>
<evidence type="ECO:0008006" key="2">
    <source>
        <dbReference type="Google" id="ProtNLM"/>
    </source>
</evidence>
<sequence>MASVNSCCSSYGIQISEVKLSEAMSLQEPSVTRDKVHSIDFHEIGKQIANLSPLLICGEGVRGSQETSTEFSAIISQIASLKVPQGNNPCTTAASVSKSSVADHTSPEKVSEVIEQALARGQVFLGNEKVRAALGGTSLQVFVYASDIQQAGDYVAAFYMDSDTGKGELGVLDFKKPSATIHISEANLSGALDGRLDLLEALKKSQIRFAGSLLALSKLRFLLQFQ</sequence>
<dbReference type="SUPFAM" id="SSF55718">
    <property type="entry name" value="SCP-like"/>
    <property type="match status" value="1"/>
</dbReference>
<organism evidence="1">
    <name type="scientific">Taenia solium</name>
    <name type="common">Pork tapeworm</name>
    <dbReference type="NCBI Taxonomy" id="6204"/>
    <lineage>
        <taxon>Eukaryota</taxon>
        <taxon>Metazoa</taxon>
        <taxon>Spiralia</taxon>
        <taxon>Lophotrochozoa</taxon>
        <taxon>Platyhelminthes</taxon>
        <taxon>Cestoda</taxon>
        <taxon>Eucestoda</taxon>
        <taxon>Cyclophyllidea</taxon>
        <taxon>Taeniidae</taxon>
        <taxon>Taenia</taxon>
    </lineage>
</organism>
<protein>
    <recommendedName>
        <fullName evidence="2">SCP2 domain-containing protein</fullName>
    </recommendedName>
</protein>
<reference evidence="1" key="1">
    <citation type="journal article" date="2002" name="Mol. Biochem. Parasitol.">
        <title>Characterization of a spliced leader gene and of trans-spliced mRNAs from Taenia solium.</title>
        <authorList>
            <person name="Brehm K."/>
            <person name="Hubert K."/>
            <person name="Sciutto E."/>
            <person name="Garate T."/>
            <person name="Frosch M."/>
        </authorList>
    </citation>
    <scope>NUCLEOTIDE SEQUENCE</scope>
</reference>
<dbReference type="InterPro" id="IPR036527">
    <property type="entry name" value="SCP2_sterol-bd_dom_sf"/>
</dbReference>
<name>Q8MPE2_TAESO</name>
<accession>Q8MPE2</accession>
<dbReference type="EMBL" id="AJ428466">
    <property type="protein sequence ID" value="CAD21534.1"/>
    <property type="molecule type" value="mRNA"/>
</dbReference>
<proteinExistence type="evidence at transcript level"/>
<dbReference type="AlphaFoldDB" id="Q8MPE2"/>